<keyword evidence="3" id="KW-0411">Iron-sulfur</keyword>
<organism evidence="5 6">
    <name type="scientific">Candidatus Onthousia faecipullorum</name>
    <dbReference type="NCBI Taxonomy" id="2840887"/>
    <lineage>
        <taxon>Bacteria</taxon>
        <taxon>Bacillati</taxon>
        <taxon>Bacillota</taxon>
        <taxon>Bacilli</taxon>
        <taxon>Candidatus Onthousia</taxon>
    </lineage>
</organism>
<comment type="caution">
    <text evidence="5">The sequence shown here is derived from an EMBL/GenBank/DDBJ whole genome shotgun (WGS) entry which is preliminary data.</text>
</comment>
<evidence type="ECO:0000256" key="2">
    <source>
        <dbReference type="ARBA" id="ARBA00023004"/>
    </source>
</evidence>
<dbReference type="Proteomes" id="UP000886833">
    <property type="component" value="Unassembled WGS sequence"/>
</dbReference>
<keyword evidence="1" id="KW-0479">Metal-binding</keyword>
<gene>
    <name evidence="5" type="ORF">IAB59_05140</name>
</gene>
<dbReference type="Gene3D" id="3.30.70.20">
    <property type="match status" value="1"/>
</dbReference>
<evidence type="ECO:0000256" key="3">
    <source>
        <dbReference type="ARBA" id="ARBA00023014"/>
    </source>
</evidence>
<dbReference type="EMBL" id="DVKQ01000064">
    <property type="protein sequence ID" value="HIT37839.1"/>
    <property type="molecule type" value="Genomic_DNA"/>
</dbReference>
<evidence type="ECO:0000313" key="5">
    <source>
        <dbReference type="EMBL" id="HIT37839.1"/>
    </source>
</evidence>
<dbReference type="InterPro" id="IPR017900">
    <property type="entry name" value="4Fe4S_Fe_S_CS"/>
</dbReference>
<dbReference type="AlphaFoldDB" id="A0A9D1KBQ5"/>
<dbReference type="Pfam" id="PF00037">
    <property type="entry name" value="Fer4"/>
    <property type="match status" value="1"/>
</dbReference>
<proteinExistence type="predicted"/>
<reference evidence="5" key="2">
    <citation type="journal article" date="2021" name="PeerJ">
        <title>Extensive microbial diversity within the chicken gut microbiome revealed by metagenomics and culture.</title>
        <authorList>
            <person name="Gilroy R."/>
            <person name="Ravi A."/>
            <person name="Getino M."/>
            <person name="Pursley I."/>
            <person name="Horton D.L."/>
            <person name="Alikhan N.F."/>
            <person name="Baker D."/>
            <person name="Gharbi K."/>
            <person name="Hall N."/>
            <person name="Watson M."/>
            <person name="Adriaenssens E.M."/>
            <person name="Foster-Nyarko E."/>
            <person name="Jarju S."/>
            <person name="Secka A."/>
            <person name="Antonio M."/>
            <person name="Oren A."/>
            <person name="Chaudhuri R.R."/>
            <person name="La Ragione R."/>
            <person name="Hildebrand F."/>
            <person name="Pallen M.J."/>
        </authorList>
    </citation>
    <scope>NUCLEOTIDE SEQUENCE</scope>
    <source>
        <strain evidence="5">CHK195-26880</strain>
    </source>
</reference>
<evidence type="ECO:0000259" key="4">
    <source>
        <dbReference type="PROSITE" id="PS51379"/>
    </source>
</evidence>
<protein>
    <submittedName>
        <fullName evidence="5">4Fe-4S binding protein</fullName>
    </submittedName>
</protein>
<dbReference type="GO" id="GO:0051536">
    <property type="term" value="F:iron-sulfur cluster binding"/>
    <property type="evidence" value="ECO:0007669"/>
    <property type="project" value="UniProtKB-KW"/>
</dbReference>
<feature type="domain" description="4Fe-4S ferredoxin-type" evidence="4">
    <location>
        <begin position="33"/>
        <end position="62"/>
    </location>
</feature>
<name>A0A9D1KBQ5_9FIRM</name>
<sequence>MEKSERYAYRDLKICTKDCLCLFVCPTGATDNETGQIDFDKCIGCGACAASCPSRAITMLPRVYPKQKVKDERVIKELFNNADSKIEQIKILKYLMSKSSNDDEKRLYKALIHSNKVMVEDMMREAGFMLPQSSDTNKLLISLRGKDEETFKIIDKLLDKLEVND</sequence>
<dbReference type="PROSITE" id="PS00198">
    <property type="entry name" value="4FE4S_FER_1"/>
    <property type="match status" value="1"/>
</dbReference>
<keyword evidence="2" id="KW-0408">Iron</keyword>
<evidence type="ECO:0000313" key="6">
    <source>
        <dbReference type="Proteomes" id="UP000886833"/>
    </source>
</evidence>
<dbReference type="SUPFAM" id="SSF54862">
    <property type="entry name" value="4Fe-4S ferredoxins"/>
    <property type="match status" value="1"/>
</dbReference>
<dbReference type="InterPro" id="IPR017896">
    <property type="entry name" value="4Fe4S_Fe-S-bd"/>
</dbReference>
<reference evidence="5" key="1">
    <citation type="submission" date="2020-10" db="EMBL/GenBank/DDBJ databases">
        <authorList>
            <person name="Gilroy R."/>
        </authorList>
    </citation>
    <scope>NUCLEOTIDE SEQUENCE</scope>
    <source>
        <strain evidence="5">CHK195-26880</strain>
    </source>
</reference>
<dbReference type="PROSITE" id="PS51379">
    <property type="entry name" value="4FE4S_FER_2"/>
    <property type="match status" value="1"/>
</dbReference>
<dbReference type="GO" id="GO:0046872">
    <property type="term" value="F:metal ion binding"/>
    <property type="evidence" value="ECO:0007669"/>
    <property type="project" value="UniProtKB-KW"/>
</dbReference>
<accession>A0A9D1KBQ5</accession>
<evidence type="ECO:0000256" key="1">
    <source>
        <dbReference type="ARBA" id="ARBA00022723"/>
    </source>
</evidence>